<dbReference type="Pfam" id="PF12833">
    <property type="entry name" value="HTH_18"/>
    <property type="match status" value="1"/>
</dbReference>
<dbReference type="SMART" id="SM00342">
    <property type="entry name" value="HTH_ARAC"/>
    <property type="match status" value="1"/>
</dbReference>
<dbReference type="PROSITE" id="PS01124">
    <property type="entry name" value="HTH_ARAC_FAMILY_2"/>
    <property type="match status" value="1"/>
</dbReference>
<dbReference type="EMBL" id="JBHTOQ010000022">
    <property type="protein sequence ID" value="MFD1482195.1"/>
    <property type="molecule type" value="Genomic_DNA"/>
</dbReference>
<name>A0ABW4DX46_9RHOB</name>
<accession>A0ABW4DX46</accession>
<keyword evidence="6" id="KW-1185">Reference proteome</keyword>
<dbReference type="InterPro" id="IPR009057">
    <property type="entry name" value="Homeodomain-like_sf"/>
</dbReference>
<evidence type="ECO:0000313" key="5">
    <source>
        <dbReference type="EMBL" id="MFD1482195.1"/>
    </source>
</evidence>
<dbReference type="InterPro" id="IPR018060">
    <property type="entry name" value="HTH_AraC"/>
</dbReference>
<dbReference type="SUPFAM" id="SSF51182">
    <property type="entry name" value="RmlC-like cupins"/>
    <property type="match status" value="1"/>
</dbReference>
<evidence type="ECO:0000256" key="1">
    <source>
        <dbReference type="ARBA" id="ARBA00023015"/>
    </source>
</evidence>
<dbReference type="Pfam" id="PF12852">
    <property type="entry name" value="Cupin_6"/>
    <property type="match status" value="1"/>
</dbReference>
<keyword evidence="2" id="KW-0238">DNA-binding</keyword>
<dbReference type="PRINTS" id="PR00032">
    <property type="entry name" value="HTHARAC"/>
</dbReference>
<organism evidence="5 6">
    <name type="scientific">Paracoccus nototheniae</name>
    <dbReference type="NCBI Taxonomy" id="2489002"/>
    <lineage>
        <taxon>Bacteria</taxon>
        <taxon>Pseudomonadati</taxon>
        <taxon>Pseudomonadota</taxon>
        <taxon>Alphaproteobacteria</taxon>
        <taxon>Rhodobacterales</taxon>
        <taxon>Paracoccaceae</taxon>
        <taxon>Paracoccus</taxon>
    </lineage>
</organism>
<dbReference type="PANTHER" id="PTHR46796:SF7">
    <property type="entry name" value="ARAC FAMILY TRANSCRIPTIONAL REGULATOR"/>
    <property type="match status" value="1"/>
</dbReference>
<dbReference type="InterPro" id="IPR020449">
    <property type="entry name" value="Tscrpt_reg_AraC-type_HTH"/>
</dbReference>
<dbReference type="SUPFAM" id="SSF46689">
    <property type="entry name" value="Homeodomain-like"/>
    <property type="match status" value="2"/>
</dbReference>
<dbReference type="InterPro" id="IPR050204">
    <property type="entry name" value="AraC_XylS_family_regulators"/>
</dbReference>
<dbReference type="InterPro" id="IPR011051">
    <property type="entry name" value="RmlC_Cupin_sf"/>
</dbReference>
<dbReference type="PANTHER" id="PTHR46796">
    <property type="entry name" value="HTH-TYPE TRANSCRIPTIONAL ACTIVATOR RHAS-RELATED"/>
    <property type="match status" value="1"/>
</dbReference>
<feature type="domain" description="HTH araC/xylS-type" evidence="4">
    <location>
        <begin position="220"/>
        <end position="318"/>
    </location>
</feature>
<dbReference type="RefSeq" id="WP_131578486.1">
    <property type="nucleotide sequence ID" value="NZ_CBCSAJ010000116.1"/>
</dbReference>
<keyword evidence="3" id="KW-0804">Transcription</keyword>
<comment type="caution">
    <text evidence="5">The sequence shown here is derived from an EMBL/GenBank/DDBJ whole genome shotgun (WGS) entry which is preliminary data.</text>
</comment>
<evidence type="ECO:0000313" key="6">
    <source>
        <dbReference type="Proteomes" id="UP001597302"/>
    </source>
</evidence>
<dbReference type="InterPro" id="IPR018062">
    <property type="entry name" value="HTH_AraC-typ_CS"/>
</dbReference>
<sequence length="333" mass="35854">MLDPNAGNHQNRDAVSEVLLGMRLRGASYWRLRLSAPFGVAFPASRDARFHFIGQGRAVLLLPGMAPRPMAAGDAVLIPRGQVHRILSAPQVAARDFDSFTPETLCQAFAEIRDCDADACRSADTTILTGAMELDLVTMHPLVALMPEAMSVGALLDRQPEMRAILAGMEAEMAQDRPGSVGVLARLADVIAALIVRGWIECGCDNASGVITALRDPRLARVLVELHRDPGRAWDVPMMAGLMGASRSVFSDRFVAVLGVSPLRYVTDLRMRVAVQWLEQEGTSVASVAYRLGYTSQAAFTRAFKRVIGVPPAAHRRSAGRPAQASHPAPQAG</sequence>
<dbReference type="Gene3D" id="1.10.10.60">
    <property type="entry name" value="Homeodomain-like"/>
    <property type="match status" value="1"/>
</dbReference>
<dbReference type="Proteomes" id="UP001597302">
    <property type="component" value="Unassembled WGS sequence"/>
</dbReference>
<evidence type="ECO:0000256" key="2">
    <source>
        <dbReference type="ARBA" id="ARBA00023125"/>
    </source>
</evidence>
<dbReference type="InterPro" id="IPR032783">
    <property type="entry name" value="AraC_lig"/>
</dbReference>
<dbReference type="PROSITE" id="PS00041">
    <property type="entry name" value="HTH_ARAC_FAMILY_1"/>
    <property type="match status" value="1"/>
</dbReference>
<keyword evidence="1" id="KW-0805">Transcription regulation</keyword>
<gene>
    <name evidence="5" type="ORF">ACFQ5P_12915</name>
</gene>
<reference evidence="6" key="1">
    <citation type="journal article" date="2019" name="Int. J. Syst. Evol. Microbiol.">
        <title>The Global Catalogue of Microorganisms (GCM) 10K type strain sequencing project: providing services to taxonomists for standard genome sequencing and annotation.</title>
        <authorList>
            <consortium name="The Broad Institute Genomics Platform"/>
            <consortium name="The Broad Institute Genome Sequencing Center for Infectious Disease"/>
            <person name="Wu L."/>
            <person name="Ma J."/>
        </authorList>
    </citation>
    <scope>NUCLEOTIDE SEQUENCE [LARGE SCALE GENOMIC DNA]</scope>
    <source>
        <strain evidence="6">CCM 8875</strain>
    </source>
</reference>
<evidence type="ECO:0000256" key="3">
    <source>
        <dbReference type="ARBA" id="ARBA00023163"/>
    </source>
</evidence>
<proteinExistence type="predicted"/>
<evidence type="ECO:0000259" key="4">
    <source>
        <dbReference type="PROSITE" id="PS01124"/>
    </source>
</evidence>
<protein>
    <submittedName>
        <fullName evidence="5">AraC family transcriptional regulator</fullName>
    </submittedName>
</protein>